<feature type="transmembrane region" description="Helical" evidence="7">
    <location>
        <begin position="20"/>
        <end position="46"/>
    </location>
</feature>
<keyword evidence="4 7" id="KW-0812">Transmembrane</keyword>
<feature type="transmembrane region" description="Helical" evidence="7">
    <location>
        <begin position="273"/>
        <end position="299"/>
    </location>
</feature>
<reference evidence="9" key="1">
    <citation type="submission" date="2021-12" db="EMBL/GenBank/DDBJ databases">
        <authorList>
            <person name="Cha I.-T."/>
            <person name="Lee K.-E."/>
            <person name="Park S.-J."/>
        </authorList>
    </citation>
    <scope>NUCLEOTIDE SEQUENCE</scope>
    <source>
        <strain evidence="9">YSM-43</strain>
    </source>
</reference>
<dbReference type="Pfam" id="PF02687">
    <property type="entry name" value="FtsX"/>
    <property type="match status" value="1"/>
</dbReference>
<keyword evidence="3" id="KW-1003">Cell membrane</keyword>
<evidence type="ECO:0000256" key="5">
    <source>
        <dbReference type="ARBA" id="ARBA00022989"/>
    </source>
</evidence>
<organism evidence="9 10">
    <name type="scientific">Flavobacterium sediminilitoris</name>
    <dbReference type="NCBI Taxonomy" id="2024526"/>
    <lineage>
        <taxon>Bacteria</taxon>
        <taxon>Pseudomonadati</taxon>
        <taxon>Bacteroidota</taxon>
        <taxon>Flavobacteriia</taxon>
        <taxon>Flavobacteriales</taxon>
        <taxon>Flavobacteriaceae</taxon>
        <taxon>Flavobacterium</taxon>
    </lineage>
</organism>
<dbReference type="InterPro" id="IPR003838">
    <property type="entry name" value="ABC3_permease_C"/>
</dbReference>
<dbReference type="Proteomes" id="UP000830454">
    <property type="component" value="Chromosome"/>
</dbReference>
<evidence type="ECO:0000256" key="6">
    <source>
        <dbReference type="ARBA" id="ARBA00023136"/>
    </source>
</evidence>
<feature type="domain" description="ABC3 transporter permease C-terminal" evidence="8">
    <location>
        <begin position="277"/>
        <end position="394"/>
    </location>
</feature>
<keyword evidence="10" id="KW-1185">Reference proteome</keyword>
<evidence type="ECO:0000313" key="10">
    <source>
        <dbReference type="Proteomes" id="UP000830454"/>
    </source>
</evidence>
<dbReference type="PANTHER" id="PTHR30489">
    <property type="entry name" value="LIPOPROTEIN-RELEASING SYSTEM TRANSMEMBRANE PROTEIN LOLE"/>
    <property type="match status" value="1"/>
</dbReference>
<proteinExistence type="inferred from homology"/>
<protein>
    <submittedName>
        <fullName evidence="9">ABC transporter permease</fullName>
    </submittedName>
</protein>
<evidence type="ECO:0000313" key="9">
    <source>
        <dbReference type="EMBL" id="UOX34699.1"/>
    </source>
</evidence>
<feature type="transmembrane region" description="Helical" evidence="7">
    <location>
        <begin position="368"/>
        <end position="389"/>
    </location>
</feature>
<keyword evidence="6 7" id="KW-0472">Membrane</keyword>
<feature type="transmembrane region" description="Helical" evidence="7">
    <location>
        <begin position="322"/>
        <end position="347"/>
    </location>
</feature>
<evidence type="ECO:0000256" key="1">
    <source>
        <dbReference type="ARBA" id="ARBA00004651"/>
    </source>
</evidence>
<gene>
    <name evidence="9" type="ORF">LXD69_04135</name>
</gene>
<evidence type="ECO:0000256" key="3">
    <source>
        <dbReference type="ARBA" id="ARBA00022475"/>
    </source>
</evidence>
<sequence length="401" mass="45234">MNFPFYIAKRYAVSFSKNSTINIITIIATVAIIASAMALFIFLSVFSGLKEFTLSYSNSSDPDFTIEAINGKSFFITQEEELKLKESNSITNYSKIVQDRVLFSYSNKEQIATIKGVDSIFTKVSSIDKYLYVGNWLEPNTNQAIVGAEISRRLSLGLFDFTNSLDIYSPKPGKGLIENNENAFNISKLQPTGIFNINEDVDSKYVYCDILVAQNLFGFKQNQITSIELKASKNIPEEKIIEELNVIFKNNVKIKTKAQLNDSLYKMLNSENLFIYLFSTLVVILTLFCLAGAIVMIIIDKKENIYTLYNIGLTFKEIRKIFFIQGIIITSFGLFFGILIGSILIIIQQEFSLLMISQSIAYPVLFKIENIIIVVLTIISLGITSSWIASGRVNKEFFESS</sequence>
<evidence type="ECO:0000256" key="2">
    <source>
        <dbReference type="ARBA" id="ARBA00005236"/>
    </source>
</evidence>
<evidence type="ECO:0000256" key="4">
    <source>
        <dbReference type="ARBA" id="ARBA00022692"/>
    </source>
</evidence>
<dbReference type="PANTHER" id="PTHR30489:SF0">
    <property type="entry name" value="LIPOPROTEIN-RELEASING SYSTEM TRANSMEMBRANE PROTEIN LOLE"/>
    <property type="match status" value="1"/>
</dbReference>
<comment type="subcellular location">
    <subcellularLocation>
        <location evidence="1">Cell membrane</location>
        <topology evidence="1">Multi-pass membrane protein</topology>
    </subcellularLocation>
</comment>
<accession>A0ABY4HSD5</accession>
<dbReference type="InterPro" id="IPR051447">
    <property type="entry name" value="Lipoprotein-release_system"/>
</dbReference>
<dbReference type="EMBL" id="CP090145">
    <property type="protein sequence ID" value="UOX34699.1"/>
    <property type="molecule type" value="Genomic_DNA"/>
</dbReference>
<dbReference type="RefSeq" id="WP_246917747.1">
    <property type="nucleotide sequence ID" value="NZ_CP090145.1"/>
</dbReference>
<comment type="similarity">
    <text evidence="2">Belongs to the ABC-4 integral membrane protein family. LolC/E subfamily.</text>
</comment>
<name>A0ABY4HSD5_9FLAO</name>
<reference evidence="9" key="2">
    <citation type="submission" date="2022-04" db="EMBL/GenBank/DDBJ databases">
        <title>Complete Genome Sequence of Flavobacterium sediminilitoris YSM-43, Isolated from a Tidal Sediment.</title>
        <authorList>
            <person name="Lee P.A."/>
        </authorList>
    </citation>
    <scope>NUCLEOTIDE SEQUENCE</scope>
    <source>
        <strain evidence="9">YSM-43</strain>
    </source>
</reference>
<keyword evidence="5 7" id="KW-1133">Transmembrane helix</keyword>
<evidence type="ECO:0000256" key="7">
    <source>
        <dbReference type="SAM" id="Phobius"/>
    </source>
</evidence>
<evidence type="ECO:0000259" key="8">
    <source>
        <dbReference type="Pfam" id="PF02687"/>
    </source>
</evidence>